<keyword evidence="5" id="KW-1185">Reference proteome</keyword>
<dbReference type="SMART" id="SM01360">
    <property type="entry name" value="A2M"/>
    <property type="match status" value="1"/>
</dbReference>
<dbReference type="Gene3D" id="1.50.10.20">
    <property type="match status" value="1"/>
</dbReference>
<evidence type="ECO:0000313" key="4">
    <source>
        <dbReference type="EMBL" id="SKB98102.1"/>
    </source>
</evidence>
<dbReference type="PANTHER" id="PTHR40094:SF1">
    <property type="entry name" value="UBIQUITIN DOMAIN-CONTAINING PROTEIN"/>
    <property type="match status" value="1"/>
</dbReference>
<reference evidence="5" key="1">
    <citation type="submission" date="2017-02" db="EMBL/GenBank/DDBJ databases">
        <authorList>
            <person name="Varghese N."/>
            <person name="Submissions S."/>
        </authorList>
    </citation>
    <scope>NUCLEOTIDE SEQUENCE [LARGE SCALE GENOMIC DNA]</scope>
    <source>
        <strain evidence="5">DSM 22270</strain>
    </source>
</reference>
<dbReference type="GO" id="GO:0004866">
    <property type="term" value="F:endopeptidase inhibitor activity"/>
    <property type="evidence" value="ECO:0007669"/>
    <property type="project" value="InterPro"/>
</dbReference>
<accession>A0A1T5FPR3</accession>
<dbReference type="Pfam" id="PF00207">
    <property type="entry name" value="A2M"/>
    <property type="match status" value="1"/>
</dbReference>
<dbReference type="EMBL" id="FUZA01000004">
    <property type="protein sequence ID" value="SKB98102.1"/>
    <property type="molecule type" value="Genomic_DNA"/>
</dbReference>
<protein>
    <submittedName>
        <fullName evidence="4">Uncharacterized conserved protein YfaS, alpha-2-macroglobulin family</fullName>
    </submittedName>
</protein>
<keyword evidence="2" id="KW-0175">Coiled coil</keyword>
<evidence type="ECO:0000256" key="2">
    <source>
        <dbReference type="SAM" id="Coils"/>
    </source>
</evidence>
<evidence type="ECO:0000313" key="5">
    <source>
        <dbReference type="Proteomes" id="UP000190897"/>
    </source>
</evidence>
<evidence type="ECO:0000256" key="1">
    <source>
        <dbReference type="ARBA" id="ARBA00010556"/>
    </source>
</evidence>
<feature type="domain" description="Alpha-2-macroglobulin" evidence="3">
    <location>
        <begin position="1293"/>
        <end position="1383"/>
    </location>
</feature>
<dbReference type="InterPro" id="IPR041246">
    <property type="entry name" value="Bact_MG10"/>
</dbReference>
<proteinExistence type="inferred from homology"/>
<dbReference type="InterPro" id="IPR002890">
    <property type="entry name" value="MG2"/>
</dbReference>
<gene>
    <name evidence="4" type="ORF">SAMN05660293_03282</name>
</gene>
<comment type="similarity">
    <text evidence="1">Belongs to the protease inhibitor I39 (alpha-2-macroglobulin) family. Bacterial alpha-2-macroglobulin subfamily.</text>
</comment>
<dbReference type="STRING" id="651661.SAMN05660293_03282"/>
<dbReference type="InterPro" id="IPR051802">
    <property type="entry name" value="YfhM-like"/>
</dbReference>
<dbReference type="Pfam" id="PF01835">
    <property type="entry name" value="MG2"/>
    <property type="match status" value="1"/>
</dbReference>
<dbReference type="InterPro" id="IPR001599">
    <property type="entry name" value="Macroglobln_a2"/>
</dbReference>
<dbReference type="InterPro" id="IPR008930">
    <property type="entry name" value="Terpenoid_cyclase/PrenylTrfase"/>
</dbReference>
<organism evidence="4 5">
    <name type="scientific">Dyadobacter psychrophilus</name>
    <dbReference type="NCBI Taxonomy" id="651661"/>
    <lineage>
        <taxon>Bacteria</taxon>
        <taxon>Pseudomonadati</taxon>
        <taxon>Bacteroidota</taxon>
        <taxon>Cytophagia</taxon>
        <taxon>Cytophagales</taxon>
        <taxon>Spirosomataceae</taxon>
        <taxon>Dyadobacter</taxon>
    </lineage>
</organism>
<dbReference type="Gene3D" id="2.60.40.1930">
    <property type="match status" value="1"/>
</dbReference>
<sequence>MVSKTFWLSIIFSKSIIAAQNADFHEISIRPTNNMTTTRHCLHYIITLLLFYLPMYTHGQNKIKNYEAQWKIVEGHQQKKLPKSALEEVRKIYDLAKKENQEAQVIKAAVYMVNLQAETREDQQVAAIKELEKEVSESNGAPKSILTNLLASAYYSYFQEIRWQAYQRTATINFKKDDVSTWSTEDFHHKISSLYLSSIADEALLKQTKLDAFDAIISKGNTRKLRPTLYDLLTQKALQYFASDERDIKKPSYKFEIDKASAFDPAADFVHRKFETNDSSSLEFFALQLYQKLIAFHLNDPQPDAVIDIDLQRLQFVRQKSVHPDTDTLYYMSLSHLADQYQQTPAAAQAWYMRAFYHEQKGSFFKADSDTTNRFERVKAAAICEKVIKENPETEGGINAYNLLNSIKRKELQFTTEQVNIPDKPFLVFVESRNLNSLFLKIVKATDEIKKSFEKNNIQETFKMLHNSSALRSWEQKLPDTKDFQQHSVEIKVDALPAGEYVLFVSPDAALAESKSVVGVKLLYVSNIGYVQRGEDFFILNRDTGQPLVGANVTFLNTKYDYQSRSYIKKRESSYVADKNGYFKEKISAKELQSQSQMLEITHGNDQLFIQQETRTYYNVYDDTEPDQDASMIYLFTDRSLYRPGQTVYYKGIAAKGEKILQDQAEKIEIELQNTNDEVVGKTTKTVNEYGSFSGSFVLPTGSLNGEFSIVADDDHIATFHVEEYKRPRFAVQFDTLRNSYKLGDTIKVNGTGTAYAGNQIDGAKVVYRVVRSERFLYPWLYRSRYFPTAEPQEIAHGETVTDASGKFNIQFEAIPNLKTDKKRDPVFDYRIYADVTDINGETRSAQTAVSVGYKSILLKADIAESASVDSLANFKIRTENMNGQFVSSPVTVKITHLSPENRLIKPRYWQRPDLFVMTKAEFVKAFPNDEYDKETEKENWREQNVVFEKTAQLKEDEPFSLDKTNFGAGYYKIEITATDSSNAEIKDVQYIEMIDDKRNNLPYPQYISAQGSATIEPGERTTIKFATSADNAFIISSSGKKSKPDNFTFYKLNAEKRTFDITASEADRGGFGVDYIFVKHNRVHQYQDFVNVPWTNKELKIEYQTFRDKTLPGSAEKWTVRISGYKKDKVAAEMLASLYDASLDQFYPHQWSKPAHWPIANGVSRWENGISFMQKEALAFNLAYAPYKSFEKQYDELISTNAVGVQFLERMPGRGGRNARSRVMSMSVGVKKSGPPSEEIKESVVAQQTGIGQDAAALNEVVMVGYGVQTKPGPQKGKDQGVPSPRKNFNETAFFLPDLKTDKEGAITFSFTMPEALTRWKFQALAHTKELAMGYSSKEIVTQKELMVQPNPPRFLREGDKISFATKVVNVSDRALAGKVSLQMFDSESNEPIDALFGNAKIEQDFHVAAGQSTVAQFALNIPKNHSKAVTWRIVATTDNLSDGEENTLPVLSNRLLVTETLPLTLRGTGSKQFKMEKLINSANAKTLTNQSLTVEYTSNPAWYAVQALPYLMEYPHDCAEQTWNRYYANSMAANIVATSSRIAGVFDTWRKSDTTALLSNLQKNPELKSLLLEETPWVLAAKTETQQKKNIALLFDLLRMTNELSSAIEKLQQLQNPDGSFAWFKGGPDDRYMTQYIASGIGHLRKAKAIQKSQEEKLAAVIETSIPYLDARIMDDYNDLIRHKVNLKDYAPSALVIQYLYMRSFFSDKPIPAASQKAYAYFMARAKLTWTSQTKFMQGMTAIALHRSGDKITPNAILKSLKQTAINHEELGMYWKTNQRGWWWHEAPIERQALLIEAFQEIANDIAAVNDMKTWLLKNKQTNNWESTKATAEACYALLMTGNNWIADNRTVSVYLNKTKLEPEKAEAGTGYFKKAVAGNKVNAEMGNIEVQVTGEKSISNAPSWGAIYWQYFEDLDQITYSETPLKLSKKLFIEKNTDNGPILTPVNAGDILHVGDKVKVRIELRADRDMEYVHMKDMRASGFEPVNVLSSYKWQEGLGYYESTKDASTNFFFSTLQKGSYVFEYPLFINQEGNFSNGITTIQCMYAPEFTAHSEGIRVQVGK</sequence>
<dbReference type="SUPFAM" id="SSF48239">
    <property type="entry name" value="Terpenoid cyclases/Protein prenyltransferases"/>
    <property type="match status" value="1"/>
</dbReference>
<dbReference type="Proteomes" id="UP000190897">
    <property type="component" value="Unassembled WGS sequence"/>
</dbReference>
<evidence type="ECO:0000259" key="3">
    <source>
        <dbReference type="SMART" id="SM01360"/>
    </source>
</evidence>
<feature type="coiled-coil region" evidence="2">
    <location>
        <begin position="86"/>
        <end position="134"/>
    </location>
</feature>
<name>A0A1T5FPR3_9BACT</name>
<dbReference type="PANTHER" id="PTHR40094">
    <property type="entry name" value="ALPHA-2-MACROGLOBULIN HOMOLOG"/>
    <property type="match status" value="1"/>
</dbReference>
<dbReference type="Pfam" id="PF17973">
    <property type="entry name" value="bMG10"/>
    <property type="match status" value="1"/>
</dbReference>